<comment type="caution">
    <text evidence="11">The sequence shown here is derived from an EMBL/GenBank/DDBJ whole genome shotgun (WGS) entry which is preliminary data.</text>
</comment>
<evidence type="ECO:0000256" key="1">
    <source>
        <dbReference type="ARBA" id="ARBA00004651"/>
    </source>
</evidence>
<dbReference type="InterPro" id="IPR003838">
    <property type="entry name" value="ABC3_permease_C"/>
</dbReference>
<dbReference type="EMBL" id="LGGW01000041">
    <property type="protein sequence ID" value="KUK90296.1"/>
    <property type="molecule type" value="Genomic_DNA"/>
</dbReference>
<evidence type="ECO:0000313" key="11">
    <source>
        <dbReference type="EMBL" id="KUK90296.1"/>
    </source>
</evidence>
<evidence type="ECO:0000256" key="4">
    <source>
        <dbReference type="ARBA" id="ARBA00022989"/>
    </source>
</evidence>
<dbReference type="GO" id="GO:0005886">
    <property type="term" value="C:plasma membrane"/>
    <property type="evidence" value="ECO:0007669"/>
    <property type="project" value="UniProtKB-SubCell"/>
</dbReference>
<dbReference type="InterPro" id="IPR050250">
    <property type="entry name" value="Macrolide_Exporter_MacB"/>
</dbReference>
<protein>
    <submittedName>
        <fullName evidence="11">ABC-type transport system, involved in lipoprotein release, permease component</fullName>
    </submittedName>
    <submittedName>
        <fullName evidence="10">Lipoprotein ABC transporter permease</fullName>
    </submittedName>
</protein>
<comment type="similarity">
    <text evidence="6">Belongs to the ABC-4 integral membrane protein family.</text>
</comment>
<dbReference type="Proteomes" id="UP000055014">
    <property type="component" value="Unassembled WGS sequence"/>
</dbReference>
<name>A0A117M8K1_9BACT</name>
<feature type="transmembrane region" description="Helical" evidence="7">
    <location>
        <begin position="312"/>
        <end position="336"/>
    </location>
</feature>
<proteinExistence type="inferred from homology"/>
<feature type="transmembrane region" description="Helical" evidence="7">
    <location>
        <begin position="473"/>
        <end position="494"/>
    </location>
</feature>
<feature type="transmembrane region" description="Helical" evidence="7">
    <location>
        <begin position="428"/>
        <end position="446"/>
    </location>
</feature>
<evidence type="ECO:0000313" key="13">
    <source>
        <dbReference type="Proteomes" id="UP000264215"/>
    </source>
</evidence>
<reference evidence="10 13" key="3">
    <citation type="journal article" date="2018" name="Nat. Biotechnol.">
        <title>A standardized bacterial taxonomy based on genome phylogeny substantially revises the tree of life.</title>
        <authorList>
            <person name="Parks D.H."/>
            <person name="Chuvochina M."/>
            <person name="Waite D.W."/>
            <person name="Rinke C."/>
            <person name="Skarshewski A."/>
            <person name="Chaumeil P.A."/>
            <person name="Hugenholtz P."/>
        </authorList>
    </citation>
    <scope>NUCLEOTIDE SEQUENCE [LARGE SCALE GENOMIC DNA]</scope>
    <source>
        <strain evidence="10">UBA9905</strain>
    </source>
</reference>
<feature type="transmembrane region" description="Helical" evidence="7">
    <location>
        <begin position="881"/>
        <end position="901"/>
    </location>
</feature>
<gene>
    <name evidence="10" type="ORF">DIT26_02530</name>
    <name evidence="11" type="ORF">XE02_0597</name>
</gene>
<dbReference type="Proteomes" id="UP000264215">
    <property type="component" value="Unassembled WGS sequence"/>
</dbReference>
<dbReference type="EMBL" id="DQBS01000062">
    <property type="protein sequence ID" value="HCO69453.1"/>
    <property type="molecule type" value="Genomic_DNA"/>
</dbReference>
<feature type="domain" description="MacB-like periplasmic core" evidence="9">
    <location>
        <begin position="42"/>
        <end position="222"/>
    </location>
</feature>
<dbReference type="Pfam" id="PF12704">
    <property type="entry name" value="MacB_PCD"/>
    <property type="match status" value="1"/>
</dbReference>
<organism evidence="11 12">
    <name type="scientific">Mesotoga infera</name>
    <dbReference type="NCBI Taxonomy" id="1236046"/>
    <lineage>
        <taxon>Bacteria</taxon>
        <taxon>Thermotogati</taxon>
        <taxon>Thermotogota</taxon>
        <taxon>Thermotogae</taxon>
        <taxon>Kosmotogales</taxon>
        <taxon>Kosmotogaceae</taxon>
        <taxon>Mesotoga</taxon>
    </lineage>
</organism>
<feature type="transmembrane region" description="Helical" evidence="7">
    <location>
        <begin position="43"/>
        <end position="62"/>
    </location>
</feature>
<reference evidence="12" key="2">
    <citation type="journal article" date="2015" name="MBio">
        <title>Genome-Resolved Metagenomic Analysis Reveals Roles for Candidate Phyla and Other Microbial Community Members in Biogeochemical Transformations in Oil Reservoirs.</title>
        <authorList>
            <person name="Hu P."/>
            <person name="Tom L."/>
            <person name="Singh A."/>
            <person name="Thomas B.C."/>
            <person name="Baker B.J."/>
            <person name="Piceno Y.M."/>
            <person name="Andersen G.L."/>
            <person name="Banfield J.F."/>
        </authorList>
    </citation>
    <scope>NUCLEOTIDE SEQUENCE [LARGE SCALE GENOMIC DNA]</scope>
</reference>
<feature type="transmembrane region" description="Helical" evidence="7">
    <location>
        <begin position="367"/>
        <end position="390"/>
    </location>
</feature>
<dbReference type="PANTHER" id="PTHR30572:SF4">
    <property type="entry name" value="ABC TRANSPORTER PERMEASE YTRF"/>
    <property type="match status" value="1"/>
</dbReference>
<evidence type="ECO:0000256" key="7">
    <source>
        <dbReference type="SAM" id="Phobius"/>
    </source>
</evidence>
<dbReference type="InterPro" id="IPR025857">
    <property type="entry name" value="MacB_PCD"/>
</dbReference>
<feature type="transmembrane region" description="Helical" evidence="7">
    <location>
        <begin position="613"/>
        <end position="635"/>
    </location>
</feature>
<feature type="transmembrane region" description="Helical" evidence="7">
    <location>
        <begin position="524"/>
        <end position="542"/>
    </location>
</feature>
<dbReference type="AlphaFoldDB" id="A0A117M8K1"/>
<accession>A0A117M8K1</accession>
<evidence type="ECO:0000256" key="2">
    <source>
        <dbReference type="ARBA" id="ARBA00022475"/>
    </source>
</evidence>
<keyword evidence="4 7" id="KW-1133">Transmembrane helix</keyword>
<keyword evidence="11" id="KW-0449">Lipoprotein</keyword>
<dbReference type="PANTHER" id="PTHR30572">
    <property type="entry name" value="MEMBRANE COMPONENT OF TRANSPORTER-RELATED"/>
    <property type="match status" value="1"/>
</dbReference>
<evidence type="ECO:0000259" key="9">
    <source>
        <dbReference type="Pfam" id="PF12704"/>
    </source>
</evidence>
<evidence type="ECO:0000313" key="10">
    <source>
        <dbReference type="EMBL" id="HCO69453.1"/>
    </source>
</evidence>
<feature type="transmembrane region" description="Helical" evidence="7">
    <location>
        <begin position="500"/>
        <end position="517"/>
    </location>
</feature>
<evidence type="ECO:0000259" key="8">
    <source>
        <dbReference type="Pfam" id="PF02687"/>
    </source>
</evidence>
<dbReference type="PATRIC" id="fig|1236046.5.peg.119"/>
<keyword evidence="3 7" id="KW-0812">Transmembrane</keyword>
<comment type="subcellular location">
    <subcellularLocation>
        <location evidence="1">Cell membrane</location>
        <topology evidence="1">Multi-pass membrane protein</topology>
    </subcellularLocation>
</comment>
<keyword evidence="5 7" id="KW-0472">Membrane</keyword>
<dbReference type="GO" id="GO:0022857">
    <property type="term" value="F:transmembrane transporter activity"/>
    <property type="evidence" value="ECO:0007669"/>
    <property type="project" value="TreeGrafter"/>
</dbReference>
<evidence type="ECO:0000256" key="6">
    <source>
        <dbReference type="ARBA" id="ARBA00038076"/>
    </source>
</evidence>
<reference evidence="11" key="1">
    <citation type="journal article" date="2015" name="MBio">
        <title>Genome-resolved metagenomic analysis reveals roles for candidate phyla and other microbial community members in biogeochemical transformations in oil reservoirs.</title>
        <authorList>
            <person name="Hu P."/>
            <person name="Tom L."/>
            <person name="Singh A."/>
            <person name="Thomas B.C."/>
            <person name="Baker B.J."/>
            <person name="Piceno Y.M."/>
            <person name="Andersen G.L."/>
            <person name="Banfield J.F."/>
        </authorList>
    </citation>
    <scope>NUCLEOTIDE SEQUENCE [LARGE SCALE GENOMIC DNA]</scope>
    <source>
        <strain evidence="11">46_70</strain>
    </source>
</reference>
<sequence length="1004" mass="110466">MIIQTISLLAGVAVIAIVISMIRNPVIFKIGYRNIYRRKSDTFLVIMGSLIGTALIMGSMAMNDSFQNFLYSQIEKTHGEIDELVYIPSDNQNVGKEFIPNSTIEILVDSLLKNEQVDGVLPILSRTVSIGLPGEARSQTGKNFQVSMIGVKADQLSRWPDVDKVDLVLPSATDELPEVVINKELAEAAGVAVGDTLEILADPGQRLLFWIPLPEVRVAEIVEGNGILHYQIENRGSNGFTMLMDIEEAREVLKIGVEDYYNALIVSNRGDFLTGERFTDQVVASIKSLVGEEVVVGEVKKDSLSMVDQGNIGLLFLMLSVFAIFAGVLLLTNIYLMLAQERRTELGTLRAIGYSRKRVSRTILYEGFFYSIFSSGIGVLAGLGIARFILGSFVNLFEDAVSLIPFEGANIAFNSMQSSFVFFVRIDSIAYGFLLGLIIPMIIIVYTGRKISRTNIVTAVRNIPEELDERKRLLLNVMAAVGVLVSVVMAYSGYSLGNATGFFIGVMLAGLLIPVAIPMKNKRWIESFFSVAVIVFTMFSNSFDLIASNSGSSIYLTIAKGAAILLAGLFLIVYNLKTFEYLLNKLFQKARAAAPVFKISIAFSARNRLRTGLTIAMFAAVIFVITLISIIPYSMEQMLVKSRDVVFAGFDVGAFSFTGNGSISFSELQSQPEVREISTVAGMNVAVRKDDRYGLEQIYSVDDSFIDNNRLVEIHYNGELDISSPSDLWKYLRDNPDTVVVSNSVLPDVKPGDVLELRGVIDQGDNGQGVSGLLRRNVTSEMIDSRPVYLKVIATIPENTISFLNGLLIYKENVPTELSGNVAERQYLFNLAGASEGEKKGNFETLQDKIASGSLFLLYVDDIINLTSTMLQGTISILRSFLYFGMLVGIVGIAIIMFKALHERKRIIGMLKAIGFTKKMVFSSFLLETSFIAIIGIVLGIVTGTLTSVEIYASPLMEGMKLYIPWDQLIAMTLIFYIASLVSTIIPSYSASKIAPAEALRYFE</sequence>
<feature type="transmembrane region" description="Helical" evidence="7">
    <location>
        <begin position="969"/>
        <end position="991"/>
    </location>
</feature>
<feature type="transmembrane region" description="Helical" evidence="7">
    <location>
        <begin position="6"/>
        <end position="22"/>
    </location>
</feature>
<keyword evidence="2" id="KW-1003">Cell membrane</keyword>
<feature type="domain" description="ABC3 transporter permease C-terminal" evidence="8">
    <location>
        <begin position="318"/>
        <end position="456"/>
    </location>
</feature>
<evidence type="ECO:0000313" key="12">
    <source>
        <dbReference type="Proteomes" id="UP000055014"/>
    </source>
</evidence>
<feature type="transmembrane region" description="Helical" evidence="7">
    <location>
        <begin position="554"/>
        <end position="576"/>
    </location>
</feature>
<evidence type="ECO:0000256" key="3">
    <source>
        <dbReference type="ARBA" id="ARBA00022692"/>
    </source>
</evidence>
<dbReference type="Pfam" id="PF02687">
    <property type="entry name" value="FtsX"/>
    <property type="match status" value="2"/>
</dbReference>
<feature type="transmembrane region" description="Helical" evidence="7">
    <location>
        <begin position="922"/>
        <end position="949"/>
    </location>
</feature>
<feature type="domain" description="ABC3 transporter permease C-terminal" evidence="8">
    <location>
        <begin position="880"/>
        <end position="996"/>
    </location>
</feature>
<evidence type="ECO:0000256" key="5">
    <source>
        <dbReference type="ARBA" id="ARBA00023136"/>
    </source>
</evidence>